<feature type="transmembrane region" description="Helical" evidence="7">
    <location>
        <begin position="145"/>
        <end position="163"/>
    </location>
</feature>
<feature type="transmembrane region" description="Helical" evidence="7">
    <location>
        <begin position="260"/>
        <end position="280"/>
    </location>
</feature>
<dbReference type="GO" id="GO:0000139">
    <property type="term" value="C:Golgi membrane"/>
    <property type="evidence" value="ECO:0007669"/>
    <property type="project" value="TreeGrafter"/>
</dbReference>
<gene>
    <name evidence="8" type="ORF">B0J11DRAFT_543803</name>
</gene>
<evidence type="ECO:0000313" key="9">
    <source>
        <dbReference type="Proteomes" id="UP000700596"/>
    </source>
</evidence>
<dbReference type="AlphaFoldDB" id="A0A9P9D1X4"/>
<dbReference type="NCBIfam" id="TIGR00803">
    <property type="entry name" value="nst"/>
    <property type="match status" value="1"/>
</dbReference>
<feature type="transmembrane region" description="Helical" evidence="7">
    <location>
        <begin position="216"/>
        <end position="240"/>
    </location>
</feature>
<feature type="transmembrane region" description="Helical" evidence="7">
    <location>
        <begin position="52"/>
        <end position="73"/>
    </location>
</feature>
<protein>
    <submittedName>
        <fullName evidence="8">UDP-xylose and UDP-N-acetylglucosamine transporter</fullName>
    </submittedName>
</protein>
<dbReference type="GO" id="GO:0005789">
    <property type="term" value="C:endoplasmic reticulum membrane"/>
    <property type="evidence" value="ECO:0007669"/>
    <property type="project" value="TreeGrafter"/>
</dbReference>
<feature type="transmembrane region" description="Helical" evidence="7">
    <location>
        <begin position="89"/>
        <end position="107"/>
    </location>
</feature>
<evidence type="ECO:0000313" key="8">
    <source>
        <dbReference type="EMBL" id="KAH7111098.1"/>
    </source>
</evidence>
<keyword evidence="4 7" id="KW-0812">Transmembrane</keyword>
<dbReference type="GO" id="GO:0005462">
    <property type="term" value="F:UDP-N-acetylglucosamine transmembrane transporter activity"/>
    <property type="evidence" value="ECO:0007669"/>
    <property type="project" value="TreeGrafter"/>
</dbReference>
<keyword evidence="9" id="KW-1185">Reference proteome</keyword>
<evidence type="ECO:0000256" key="4">
    <source>
        <dbReference type="ARBA" id="ARBA00022692"/>
    </source>
</evidence>
<dbReference type="OrthoDB" id="999962at2759"/>
<dbReference type="PANTHER" id="PTHR10778:SF4">
    <property type="entry name" value="NUCLEOTIDE SUGAR TRANSPORTER SLC35B4"/>
    <property type="match status" value="1"/>
</dbReference>
<keyword evidence="2" id="KW-0813">Transport</keyword>
<comment type="caution">
    <text evidence="8">The sequence shown here is derived from an EMBL/GenBank/DDBJ whole genome shotgun (WGS) entry which is preliminary data.</text>
</comment>
<keyword evidence="6 7" id="KW-0472">Membrane</keyword>
<feature type="transmembrane region" description="Helical" evidence="7">
    <location>
        <begin position="314"/>
        <end position="332"/>
    </location>
</feature>
<reference evidence="8" key="1">
    <citation type="journal article" date="2021" name="Nat. Commun.">
        <title>Genetic determinants of endophytism in the Arabidopsis root mycobiome.</title>
        <authorList>
            <person name="Mesny F."/>
            <person name="Miyauchi S."/>
            <person name="Thiergart T."/>
            <person name="Pickel B."/>
            <person name="Atanasova L."/>
            <person name="Karlsson M."/>
            <person name="Huettel B."/>
            <person name="Barry K.W."/>
            <person name="Haridas S."/>
            <person name="Chen C."/>
            <person name="Bauer D."/>
            <person name="Andreopoulos W."/>
            <person name="Pangilinan J."/>
            <person name="LaButti K."/>
            <person name="Riley R."/>
            <person name="Lipzen A."/>
            <person name="Clum A."/>
            <person name="Drula E."/>
            <person name="Henrissat B."/>
            <person name="Kohler A."/>
            <person name="Grigoriev I.V."/>
            <person name="Martin F.M."/>
            <person name="Hacquard S."/>
        </authorList>
    </citation>
    <scope>NUCLEOTIDE SEQUENCE</scope>
    <source>
        <strain evidence="8">MPI-CAGE-CH-0243</strain>
    </source>
</reference>
<evidence type="ECO:0000256" key="5">
    <source>
        <dbReference type="ARBA" id="ARBA00022989"/>
    </source>
</evidence>
<organism evidence="8 9">
    <name type="scientific">Dendryphion nanum</name>
    <dbReference type="NCBI Taxonomy" id="256645"/>
    <lineage>
        <taxon>Eukaryota</taxon>
        <taxon>Fungi</taxon>
        <taxon>Dikarya</taxon>
        <taxon>Ascomycota</taxon>
        <taxon>Pezizomycotina</taxon>
        <taxon>Dothideomycetes</taxon>
        <taxon>Pleosporomycetidae</taxon>
        <taxon>Pleosporales</taxon>
        <taxon>Torulaceae</taxon>
        <taxon>Dendryphion</taxon>
    </lineage>
</organism>
<proteinExistence type="predicted"/>
<sequence>MWDTLTERPLIASFIPQFSSEALSILFLIFGGCCTNVYSLEAIIRHNISNQPALGLTFVQFLFTSVEGFAYFFRAQSKTFLKQPEVPRIQWLGIAVIHFSISILNNLSLDYQVSVPMHIVLRSGGGLVTLCVGTLFRNTYSRTKWMSVIVMTLGVLITTVGRAKDSMQDSVTGVLTIGVFLLLVMQILVAFMGITLEKVYKRSPRAWREGVFYTHFFALPFFLPLLPKINAQLIGLASGVQLEVSMPRFSHNTLDLSTKLLLLVLNALTQFLCVTGVNLLTSVSSALSVCIVLTIRKLVSLLISIWIFGTAVEASFIVGAITVFGGAIAYAMDEWKLKKQRTQGHAEVEVGVPLLNLSLGSRN</sequence>
<comment type="subcellular location">
    <subcellularLocation>
        <location evidence="1">Endomembrane system</location>
        <topology evidence="1">Multi-pass membrane protein</topology>
    </subcellularLocation>
</comment>
<feature type="transmembrane region" description="Helical" evidence="7">
    <location>
        <begin position="287"/>
        <end position="308"/>
    </location>
</feature>
<dbReference type="EMBL" id="JAGMWT010000025">
    <property type="protein sequence ID" value="KAH7111098.1"/>
    <property type="molecule type" value="Genomic_DNA"/>
</dbReference>
<evidence type="ECO:0000256" key="1">
    <source>
        <dbReference type="ARBA" id="ARBA00004127"/>
    </source>
</evidence>
<name>A0A9P9D1X4_9PLEO</name>
<dbReference type="InterPro" id="IPR013657">
    <property type="entry name" value="SCL35B1-4/HUT1"/>
</dbReference>
<accession>A0A9P9D1X4</accession>
<evidence type="ECO:0000256" key="6">
    <source>
        <dbReference type="ARBA" id="ARBA00023136"/>
    </source>
</evidence>
<dbReference type="Proteomes" id="UP000700596">
    <property type="component" value="Unassembled WGS sequence"/>
</dbReference>
<dbReference type="GO" id="GO:0005464">
    <property type="term" value="F:UDP-xylose transmembrane transporter activity"/>
    <property type="evidence" value="ECO:0007669"/>
    <property type="project" value="TreeGrafter"/>
</dbReference>
<dbReference type="PANTHER" id="PTHR10778">
    <property type="entry name" value="SOLUTE CARRIER FAMILY 35 MEMBER B"/>
    <property type="match status" value="1"/>
</dbReference>
<feature type="transmembrane region" description="Helical" evidence="7">
    <location>
        <begin position="175"/>
        <end position="196"/>
    </location>
</feature>
<keyword evidence="3" id="KW-0762">Sugar transport</keyword>
<evidence type="ECO:0000256" key="7">
    <source>
        <dbReference type="SAM" id="Phobius"/>
    </source>
</evidence>
<keyword evidence="5 7" id="KW-1133">Transmembrane helix</keyword>
<evidence type="ECO:0000256" key="2">
    <source>
        <dbReference type="ARBA" id="ARBA00022448"/>
    </source>
</evidence>
<dbReference type="Pfam" id="PF08449">
    <property type="entry name" value="UAA"/>
    <property type="match status" value="1"/>
</dbReference>
<evidence type="ECO:0000256" key="3">
    <source>
        <dbReference type="ARBA" id="ARBA00022597"/>
    </source>
</evidence>
<feature type="transmembrane region" description="Helical" evidence="7">
    <location>
        <begin position="21"/>
        <end position="40"/>
    </location>
</feature>